<keyword evidence="6 8" id="KW-0472">Membrane</keyword>
<evidence type="ECO:0000259" key="12">
    <source>
        <dbReference type="Pfam" id="PF07715"/>
    </source>
</evidence>
<dbReference type="InterPro" id="IPR036942">
    <property type="entry name" value="Beta-barrel_TonB_sf"/>
</dbReference>
<keyword evidence="3 8" id="KW-1134">Transmembrane beta strand</keyword>
<dbReference type="AlphaFoldDB" id="A0A9X2CM37"/>
<feature type="domain" description="TonB-dependent receptor plug" evidence="12">
    <location>
        <begin position="122"/>
        <end position="244"/>
    </location>
</feature>
<keyword evidence="7 8" id="KW-0998">Cell outer membrane</keyword>
<dbReference type="InterPro" id="IPR000531">
    <property type="entry name" value="Beta-barrel_TonB"/>
</dbReference>
<name>A0A9X2CM37_9FLAO</name>
<dbReference type="NCBIfam" id="TIGR04056">
    <property type="entry name" value="OMP_RagA_SusC"/>
    <property type="match status" value="1"/>
</dbReference>
<dbReference type="InterPro" id="IPR023997">
    <property type="entry name" value="TonB-dep_OMP_SusC/RagA_CS"/>
</dbReference>
<dbReference type="Gene3D" id="2.60.40.1120">
    <property type="entry name" value="Carboxypeptidase-like, regulatory domain"/>
    <property type="match status" value="1"/>
</dbReference>
<dbReference type="PROSITE" id="PS52016">
    <property type="entry name" value="TONB_DEPENDENT_REC_3"/>
    <property type="match status" value="1"/>
</dbReference>
<dbReference type="RefSeq" id="WP_249601888.1">
    <property type="nucleotide sequence ID" value="NZ_JAKHSK010000016.1"/>
</dbReference>
<dbReference type="Proteomes" id="UP001139521">
    <property type="component" value="Unassembled WGS sequence"/>
</dbReference>
<evidence type="ECO:0000256" key="3">
    <source>
        <dbReference type="ARBA" id="ARBA00022452"/>
    </source>
</evidence>
<feature type="signal peptide" evidence="10">
    <location>
        <begin position="1"/>
        <end position="19"/>
    </location>
</feature>
<evidence type="ECO:0000259" key="11">
    <source>
        <dbReference type="Pfam" id="PF00593"/>
    </source>
</evidence>
<gene>
    <name evidence="13" type="ORF">L1967_12445</name>
</gene>
<evidence type="ECO:0000256" key="1">
    <source>
        <dbReference type="ARBA" id="ARBA00004571"/>
    </source>
</evidence>
<evidence type="ECO:0000256" key="5">
    <source>
        <dbReference type="ARBA" id="ARBA00023077"/>
    </source>
</evidence>
<evidence type="ECO:0000256" key="4">
    <source>
        <dbReference type="ARBA" id="ARBA00022692"/>
    </source>
</evidence>
<dbReference type="GO" id="GO:0009279">
    <property type="term" value="C:cell outer membrane"/>
    <property type="evidence" value="ECO:0007669"/>
    <property type="project" value="UniProtKB-SubCell"/>
</dbReference>
<dbReference type="SUPFAM" id="SSF56935">
    <property type="entry name" value="Porins"/>
    <property type="match status" value="1"/>
</dbReference>
<dbReference type="Pfam" id="PF07715">
    <property type="entry name" value="Plug"/>
    <property type="match status" value="1"/>
</dbReference>
<evidence type="ECO:0000256" key="10">
    <source>
        <dbReference type="SAM" id="SignalP"/>
    </source>
</evidence>
<dbReference type="Gene3D" id="2.170.130.10">
    <property type="entry name" value="TonB-dependent receptor, plug domain"/>
    <property type="match status" value="1"/>
</dbReference>
<dbReference type="InterPro" id="IPR008969">
    <property type="entry name" value="CarboxyPept-like_regulatory"/>
</dbReference>
<dbReference type="InterPro" id="IPR039426">
    <property type="entry name" value="TonB-dep_rcpt-like"/>
</dbReference>
<dbReference type="Pfam" id="PF13715">
    <property type="entry name" value="CarbopepD_reg_2"/>
    <property type="match status" value="1"/>
</dbReference>
<feature type="chain" id="PRO_5040811603" evidence="10">
    <location>
        <begin position="20"/>
        <end position="986"/>
    </location>
</feature>
<dbReference type="Pfam" id="PF00593">
    <property type="entry name" value="TonB_dep_Rec_b-barrel"/>
    <property type="match status" value="1"/>
</dbReference>
<comment type="subcellular location">
    <subcellularLocation>
        <location evidence="1 8">Cell outer membrane</location>
        <topology evidence="1 8">Multi-pass membrane protein</topology>
    </subcellularLocation>
</comment>
<evidence type="ECO:0000313" key="13">
    <source>
        <dbReference type="EMBL" id="MCL6219105.1"/>
    </source>
</evidence>
<evidence type="ECO:0000256" key="8">
    <source>
        <dbReference type="PROSITE-ProRule" id="PRU01360"/>
    </source>
</evidence>
<comment type="similarity">
    <text evidence="8 9">Belongs to the TonB-dependent receptor family.</text>
</comment>
<keyword evidence="14" id="KW-1185">Reference proteome</keyword>
<reference evidence="13" key="1">
    <citation type="submission" date="2022-01" db="EMBL/GenBank/DDBJ databases">
        <title>Genome sequencing of Zunongwangia sp. M21534 genome.</title>
        <authorList>
            <person name="Chen Y."/>
            <person name="Dong C."/>
            <person name="Shao Z."/>
        </authorList>
    </citation>
    <scope>NUCLEOTIDE SEQUENCE</scope>
    <source>
        <strain evidence="13">MCCC M21534</strain>
    </source>
</reference>
<accession>A0A9X2CM37</accession>
<proteinExistence type="inferred from homology"/>
<keyword evidence="10" id="KW-0732">Signal</keyword>
<evidence type="ECO:0000256" key="7">
    <source>
        <dbReference type="ARBA" id="ARBA00023237"/>
    </source>
</evidence>
<evidence type="ECO:0000256" key="6">
    <source>
        <dbReference type="ARBA" id="ARBA00023136"/>
    </source>
</evidence>
<dbReference type="SUPFAM" id="SSF49464">
    <property type="entry name" value="Carboxypeptidase regulatory domain-like"/>
    <property type="match status" value="1"/>
</dbReference>
<keyword evidence="4 8" id="KW-0812">Transmembrane</keyword>
<dbReference type="Gene3D" id="2.40.170.20">
    <property type="entry name" value="TonB-dependent receptor, beta-barrel domain"/>
    <property type="match status" value="1"/>
</dbReference>
<dbReference type="EMBL" id="JAKHSK010000016">
    <property type="protein sequence ID" value="MCL6219105.1"/>
    <property type="molecule type" value="Genomic_DNA"/>
</dbReference>
<keyword evidence="5 9" id="KW-0798">TonB box</keyword>
<dbReference type="NCBIfam" id="TIGR04057">
    <property type="entry name" value="SusC_RagA_signa"/>
    <property type="match status" value="1"/>
</dbReference>
<feature type="domain" description="TonB-dependent receptor-like beta-barrel" evidence="11">
    <location>
        <begin position="414"/>
        <end position="765"/>
    </location>
</feature>
<keyword evidence="2 8" id="KW-0813">Transport</keyword>
<protein>
    <submittedName>
        <fullName evidence="13">SusC/RagA family TonB-linked outer membrane protein</fullName>
    </submittedName>
</protein>
<organism evidence="13 14">
    <name type="scientific">Zunongwangia pacifica</name>
    <dbReference type="NCBI Taxonomy" id="2911062"/>
    <lineage>
        <taxon>Bacteria</taxon>
        <taxon>Pseudomonadati</taxon>
        <taxon>Bacteroidota</taxon>
        <taxon>Flavobacteriia</taxon>
        <taxon>Flavobacteriales</taxon>
        <taxon>Flavobacteriaceae</taxon>
        <taxon>Zunongwangia</taxon>
    </lineage>
</organism>
<evidence type="ECO:0000256" key="9">
    <source>
        <dbReference type="RuleBase" id="RU003357"/>
    </source>
</evidence>
<dbReference type="InterPro" id="IPR012910">
    <property type="entry name" value="Plug_dom"/>
</dbReference>
<evidence type="ECO:0000313" key="14">
    <source>
        <dbReference type="Proteomes" id="UP001139521"/>
    </source>
</evidence>
<dbReference type="InterPro" id="IPR023996">
    <property type="entry name" value="TonB-dep_OMP_SusC/RagA"/>
</dbReference>
<dbReference type="InterPro" id="IPR037066">
    <property type="entry name" value="Plug_dom_sf"/>
</dbReference>
<sequence>MALIIIGGILLILPKAAHAATPTHPSLQQQEITGTVTDQNGLPIPGVNVLIKGTSAGTMTNLDGYYSLRASIGNTLLYSYVGYQTIEKELTPGFNGDLMMQPATDALSEVVINAGYYNTTERERTGNIARVTGEEIELQPVVSPIQALQGRMAGVEIIPGGSNPGTASTIRIRGTNSLREEGNYPLYIIDGVPVNSTPVETNSIIGNAGLDPLNNLNVSNIESIEVLKDADATAIYGSRGANGVVLITTKTGKQRRSGLEARLYTGVTTVPNRLDLLNTQEYLEVRRLAFENDRVEPTAQNAYDLVTWDQDRYTDWQDFLFGGTAETTNANLSFSGGNDKTFFRLGGSYFSQGTVYPGDNTYNKITGNLNIDHLSEDEKLKINFSANYGVDINKLFWSNSLSSSTVLLPPNAPELFNNDGSLNWEEWAVADLENPLAGYYNRGRTETRNLLSNLGISYQILNSLKIRLNAGYTYYESQELMKRPGRSYNPSAGEPNNSFHLNSDRKSWILEPQLIFNQYFGDFNLDVIIGGTFQENTNSQVRYQGAGYVTESLIGNLDAAEQVINASSQTNQYRYAAAFARIGTNWKKKVFINFTGRRDGSSRFGPKNRFSNFGAIGAAWIFSEEELIENALPLLSFGKLRGSYGTTGNDQIGDYGYLDAYQATPGPGGLYPVSLANPSFSWEVNKKLEVALELGFLEDKLNLAISWYRNRSSNQLVGYPLPAITGFNTVQANLPATVENSGWELELSSINLNLDNFRWQTSLNFSVPKNSLVSYPNIEQSSYANIYRIGHPVNISLLYRYEGIDPETGLYRIADINGDGSFDYEDRVVIQDLTREYYGGINNNLSFKNFSLQFLLQYVKHEGMASFFNAGRPTNQRRVVLDALNSNGDIQRISQLPAFNQAYSNALNSNLPIQDASFLRLKTFSLGYNLPESLLKSFLLTKGKIFLTGQNLFTISPYEGLDPELSYSNTSFANLRTVTAGLQFNF</sequence>
<evidence type="ECO:0000256" key="2">
    <source>
        <dbReference type="ARBA" id="ARBA00022448"/>
    </source>
</evidence>
<comment type="caution">
    <text evidence="13">The sequence shown here is derived from an EMBL/GenBank/DDBJ whole genome shotgun (WGS) entry which is preliminary data.</text>
</comment>